<evidence type="ECO:0000313" key="2">
    <source>
        <dbReference type="EMBL" id="CAI0542229.1"/>
    </source>
</evidence>
<evidence type="ECO:0000259" key="1">
    <source>
        <dbReference type="PROSITE" id="PS50878"/>
    </source>
</evidence>
<gene>
    <name evidence="2" type="ORF">LITE_LOCUS42391</name>
</gene>
<dbReference type="InterPro" id="IPR052343">
    <property type="entry name" value="Retrotransposon-Effector_Assoc"/>
</dbReference>
<dbReference type="AlphaFoldDB" id="A0AAV0QD44"/>
<accession>A0AAV0QD44</accession>
<organism evidence="2 3">
    <name type="scientific">Linum tenue</name>
    <dbReference type="NCBI Taxonomy" id="586396"/>
    <lineage>
        <taxon>Eukaryota</taxon>
        <taxon>Viridiplantae</taxon>
        <taxon>Streptophyta</taxon>
        <taxon>Embryophyta</taxon>
        <taxon>Tracheophyta</taxon>
        <taxon>Spermatophyta</taxon>
        <taxon>Magnoliopsida</taxon>
        <taxon>eudicotyledons</taxon>
        <taxon>Gunneridae</taxon>
        <taxon>Pentapetalae</taxon>
        <taxon>rosids</taxon>
        <taxon>fabids</taxon>
        <taxon>Malpighiales</taxon>
        <taxon>Linaceae</taxon>
        <taxon>Linum</taxon>
    </lineage>
</organism>
<dbReference type="CDD" id="cd01650">
    <property type="entry name" value="RT_nLTR_like"/>
    <property type="match status" value="1"/>
</dbReference>
<dbReference type="InterPro" id="IPR043502">
    <property type="entry name" value="DNA/RNA_pol_sf"/>
</dbReference>
<dbReference type="Proteomes" id="UP001154282">
    <property type="component" value="Unassembled WGS sequence"/>
</dbReference>
<dbReference type="Pfam" id="PF00078">
    <property type="entry name" value="RVT_1"/>
    <property type="match status" value="1"/>
</dbReference>
<dbReference type="SUPFAM" id="SSF56672">
    <property type="entry name" value="DNA/RNA polymerases"/>
    <property type="match status" value="1"/>
</dbReference>
<dbReference type="InterPro" id="IPR000477">
    <property type="entry name" value="RT_dom"/>
</dbReference>
<proteinExistence type="predicted"/>
<evidence type="ECO:0000313" key="3">
    <source>
        <dbReference type="Proteomes" id="UP001154282"/>
    </source>
</evidence>
<name>A0AAV0QD44_9ROSI</name>
<feature type="domain" description="Reverse transcriptase" evidence="1">
    <location>
        <begin position="223"/>
        <end position="458"/>
    </location>
</feature>
<dbReference type="EMBL" id="CAMGYJ010000009">
    <property type="protein sequence ID" value="CAI0542229.1"/>
    <property type="molecule type" value="Genomic_DNA"/>
</dbReference>
<dbReference type="PANTHER" id="PTHR46890">
    <property type="entry name" value="NON-LTR RETROLELEMENT REVERSE TRANSCRIPTASE-LIKE PROTEIN-RELATED"/>
    <property type="match status" value="1"/>
</dbReference>
<reference evidence="2" key="1">
    <citation type="submission" date="2022-08" db="EMBL/GenBank/DDBJ databases">
        <authorList>
            <person name="Gutierrez-Valencia J."/>
        </authorList>
    </citation>
    <scope>NUCLEOTIDE SEQUENCE</scope>
</reference>
<dbReference type="PROSITE" id="PS50878">
    <property type="entry name" value="RT_POL"/>
    <property type="match status" value="1"/>
</dbReference>
<dbReference type="PANTHER" id="PTHR46890:SF48">
    <property type="entry name" value="RNA-DIRECTED DNA POLYMERASE"/>
    <property type="match status" value="1"/>
</dbReference>
<sequence length="458" mass="50262">MGEGVECGKVSHEHMVVNGIEGQGTEDKGKEKVMESGSPPIASHAGGFGVVADSQAVVSSYGVLVANSQVVASSSEVGGKIAANTSTPAREDLIDAYGFQLVVRKGKNVSVGREQSSEMRILASAIQSRVPLNSKGVAMVIPVSPKKGGRKNKKVEYFAELLVNKLIEEEAACLTLPVTREEIKHVFFSMGRDKAPGPNGFVAEFFKLDWEVVGVKCGEHCSGILQNGVMPKQVNSTVIALIPKLPVVEKMKDFRPISCCNVIYKGISKLLSRRLSTVLPKLIGRSQSAFVKGRLISDNILMATELVKDYHRSRISSRCALKIDLMKAFDSVNWNFLFTVMSAMGMPSSYVKLVESCISTPMLSVSFNGGLCRYFPAAKGLRQGDPLSPYLFTIAVFGIQQVLNKFYEVSGLKSNPQKCQLFCAGSRKMKIKYYLLILGFLWRSYMFDIWECRFCQVN</sequence>
<comment type="caution">
    <text evidence="2">The sequence shown here is derived from an EMBL/GenBank/DDBJ whole genome shotgun (WGS) entry which is preliminary data.</text>
</comment>
<protein>
    <recommendedName>
        <fullName evidence="1">Reverse transcriptase domain-containing protein</fullName>
    </recommendedName>
</protein>
<keyword evidence="3" id="KW-1185">Reference proteome</keyword>